<dbReference type="EMBL" id="JAZHPZ010000004">
    <property type="protein sequence ID" value="MEF2966377.1"/>
    <property type="molecule type" value="Genomic_DNA"/>
</dbReference>
<dbReference type="RefSeq" id="WP_331846591.1">
    <property type="nucleotide sequence ID" value="NZ_JAZHPZ010000004.1"/>
</dbReference>
<evidence type="ECO:0000256" key="1">
    <source>
        <dbReference type="ARBA" id="ARBA00022679"/>
    </source>
</evidence>
<evidence type="ECO:0000259" key="7">
    <source>
        <dbReference type="PROSITE" id="PS50109"/>
    </source>
</evidence>
<keyword evidence="6" id="KW-0472">Membrane</keyword>
<dbReference type="InterPro" id="IPR010559">
    <property type="entry name" value="Sig_transdc_His_kin_internal"/>
</dbReference>
<dbReference type="SUPFAM" id="SSF55874">
    <property type="entry name" value="ATPase domain of HSP90 chaperone/DNA topoisomerase II/histidine kinase"/>
    <property type="match status" value="1"/>
</dbReference>
<feature type="transmembrane region" description="Helical" evidence="6">
    <location>
        <begin position="21"/>
        <end position="44"/>
    </location>
</feature>
<name>A0ABU7VTZ3_9BACL</name>
<sequence length="589" mass="67431">MPKPMGEAGDKQYPIRHYVKIMFITSFIVLLLDFAISTASISIVKQQSTRYLQDTASLYINRINHDFAYMNHYMGWTLANDESMEIMNTAATDSQEFLDANENLHRRFSELQKNYGKEYHYFVYLKNQDFFLNCAPLSMNYSDYQQLKEQMMTYVEEKDVYEEFYSKWTPVLVNGHYYITNIVPYYDSYMIATVSADNLIRPLRELNLGGNGYVSLVDDSEQSVTSRISNNGGAIAAGPAKDSLLNLLRTRTTVNGEFTNASFYVKLVIQFGAFEKIMIAQLLIILLAVLIAFNLGFILLYFKNKVLKPIKSFSYNLAFWNEDGEPLNLESSKISELEKANKLFMNLVNQIKKFKIDLYERELEKQRIQLDYMKLQIKPHFFLNCLTSIYSMAQMQMHREIEQMAMSTSKYFRYIFQSGDDFVRLEDEIEHVRIYLDIQKHRYKNALAYRIELEEGTQGAVIPPLVLQTFVENAVKYAVSRISEVQIKLTVGSCAEEGDERIVISISDTGPGFPPDILESLKKGEPLDQSAGTHIGIMNTLKRLESLYDGRGEARFSNRPGGGACVTLIIPVAAPGTDRSEAHERLACG</sequence>
<keyword evidence="3 8" id="KW-0418">Kinase</keyword>
<dbReference type="Gene3D" id="3.30.565.10">
    <property type="entry name" value="Histidine kinase-like ATPase, C-terminal domain"/>
    <property type="match status" value="1"/>
</dbReference>
<proteinExistence type="predicted"/>
<keyword evidence="2" id="KW-0547">Nucleotide-binding</keyword>
<accession>A0ABU7VTZ3</accession>
<organism evidence="8 9">
    <name type="scientific">Paenibacillus haidiansis</name>
    <dbReference type="NCBI Taxonomy" id="1574488"/>
    <lineage>
        <taxon>Bacteria</taxon>
        <taxon>Bacillati</taxon>
        <taxon>Bacillota</taxon>
        <taxon>Bacilli</taxon>
        <taxon>Bacillales</taxon>
        <taxon>Paenibacillaceae</taxon>
        <taxon>Paenibacillus</taxon>
    </lineage>
</organism>
<comment type="caution">
    <text evidence="8">The sequence shown here is derived from an EMBL/GenBank/DDBJ whole genome shotgun (WGS) entry which is preliminary data.</text>
</comment>
<dbReference type="Pfam" id="PF02518">
    <property type="entry name" value="HATPase_c"/>
    <property type="match status" value="1"/>
</dbReference>
<feature type="domain" description="Histidine kinase" evidence="7">
    <location>
        <begin position="466"/>
        <end position="574"/>
    </location>
</feature>
<keyword evidence="1" id="KW-0808">Transferase</keyword>
<dbReference type="InterPro" id="IPR036890">
    <property type="entry name" value="HATPase_C_sf"/>
</dbReference>
<keyword evidence="4" id="KW-0067">ATP-binding</keyword>
<evidence type="ECO:0000256" key="3">
    <source>
        <dbReference type="ARBA" id="ARBA00022777"/>
    </source>
</evidence>
<keyword evidence="9" id="KW-1185">Reference proteome</keyword>
<gene>
    <name evidence="8" type="ORF">V3851_11100</name>
</gene>
<dbReference type="GO" id="GO:0016301">
    <property type="term" value="F:kinase activity"/>
    <property type="evidence" value="ECO:0007669"/>
    <property type="project" value="UniProtKB-KW"/>
</dbReference>
<protein>
    <submittedName>
        <fullName evidence="8">Histidine kinase</fullName>
    </submittedName>
</protein>
<evidence type="ECO:0000256" key="2">
    <source>
        <dbReference type="ARBA" id="ARBA00022741"/>
    </source>
</evidence>
<evidence type="ECO:0000256" key="4">
    <source>
        <dbReference type="ARBA" id="ARBA00022840"/>
    </source>
</evidence>
<dbReference type="PANTHER" id="PTHR34220:SF7">
    <property type="entry name" value="SENSOR HISTIDINE KINASE YPDA"/>
    <property type="match status" value="1"/>
</dbReference>
<reference evidence="8 9" key="1">
    <citation type="submission" date="2024-02" db="EMBL/GenBank/DDBJ databases">
        <title>A nitrogen-fixing paenibacillus bacterium.</title>
        <authorList>
            <person name="Zhang W.L."/>
            <person name="Chen S.F."/>
        </authorList>
    </citation>
    <scope>NUCLEOTIDE SEQUENCE [LARGE SCALE GENOMIC DNA]</scope>
    <source>
        <strain evidence="8 9">M1</strain>
    </source>
</reference>
<feature type="transmembrane region" description="Helical" evidence="6">
    <location>
        <begin position="278"/>
        <end position="302"/>
    </location>
</feature>
<keyword evidence="5" id="KW-0902">Two-component regulatory system</keyword>
<evidence type="ECO:0000313" key="9">
    <source>
        <dbReference type="Proteomes" id="UP001306950"/>
    </source>
</evidence>
<evidence type="ECO:0000256" key="5">
    <source>
        <dbReference type="ARBA" id="ARBA00023012"/>
    </source>
</evidence>
<evidence type="ECO:0000256" key="6">
    <source>
        <dbReference type="SAM" id="Phobius"/>
    </source>
</evidence>
<dbReference type="Pfam" id="PF06580">
    <property type="entry name" value="His_kinase"/>
    <property type="match status" value="1"/>
</dbReference>
<dbReference type="SMART" id="SM00387">
    <property type="entry name" value="HATPase_c"/>
    <property type="match status" value="1"/>
</dbReference>
<keyword evidence="6" id="KW-1133">Transmembrane helix</keyword>
<keyword evidence="6" id="KW-0812">Transmembrane</keyword>
<dbReference type="Proteomes" id="UP001306950">
    <property type="component" value="Unassembled WGS sequence"/>
</dbReference>
<dbReference type="InterPro" id="IPR005467">
    <property type="entry name" value="His_kinase_dom"/>
</dbReference>
<dbReference type="PROSITE" id="PS50109">
    <property type="entry name" value="HIS_KIN"/>
    <property type="match status" value="1"/>
</dbReference>
<dbReference type="InterPro" id="IPR050640">
    <property type="entry name" value="Bact_2-comp_sensor_kinase"/>
</dbReference>
<dbReference type="PANTHER" id="PTHR34220">
    <property type="entry name" value="SENSOR HISTIDINE KINASE YPDA"/>
    <property type="match status" value="1"/>
</dbReference>
<dbReference type="InterPro" id="IPR003594">
    <property type="entry name" value="HATPase_dom"/>
</dbReference>
<evidence type="ECO:0000313" key="8">
    <source>
        <dbReference type="EMBL" id="MEF2966377.1"/>
    </source>
</evidence>